<accession>A0ABP1FK84</accession>
<evidence type="ECO:0000313" key="2">
    <source>
        <dbReference type="Proteomes" id="UP001497392"/>
    </source>
</evidence>
<proteinExistence type="predicted"/>
<evidence type="ECO:0000313" key="1">
    <source>
        <dbReference type="EMBL" id="CAL5220374.1"/>
    </source>
</evidence>
<protein>
    <submittedName>
        <fullName evidence="1">G2378 protein</fullName>
    </submittedName>
</protein>
<organism evidence="1 2">
    <name type="scientific">Coccomyxa viridis</name>
    <dbReference type="NCBI Taxonomy" id="1274662"/>
    <lineage>
        <taxon>Eukaryota</taxon>
        <taxon>Viridiplantae</taxon>
        <taxon>Chlorophyta</taxon>
        <taxon>core chlorophytes</taxon>
        <taxon>Trebouxiophyceae</taxon>
        <taxon>Trebouxiophyceae incertae sedis</taxon>
        <taxon>Coccomyxaceae</taxon>
        <taxon>Coccomyxa</taxon>
    </lineage>
</organism>
<gene>
    <name evidence="1" type="primary">g2378</name>
    <name evidence="1" type="ORF">VP750_LOCUS2033</name>
</gene>
<dbReference type="EMBL" id="CAXHTA020000003">
    <property type="protein sequence ID" value="CAL5220374.1"/>
    <property type="molecule type" value="Genomic_DNA"/>
</dbReference>
<comment type="caution">
    <text evidence="1">The sequence shown here is derived from an EMBL/GenBank/DDBJ whole genome shotgun (WGS) entry which is preliminary data.</text>
</comment>
<dbReference type="Proteomes" id="UP001497392">
    <property type="component" value="Unassembled WGS sequence"/>
</dbReference>
<name>A0ABP1FK84_9CHLO</name>
<reference evidence="1 2" key="1">
    <citation type="submission" date="2024-06" db="EMBL/GenBank/DDBJ databases">
        <authorList>
            <person name="Kraege A."/>
            <person name="Thomma B."/>
        </authorList>
    </citation>
    <scope>NUCLEOTIDE SEQUENCE [LARGE SCALE GENOMIC DNA]</scope>
</reference>
<sequence length="137" mass="15000">MENESRCAVSRGTDLCTIKGSSLKGVAATSGFPRAWDYGCINSKEGAYPQHAETGLRLEDRNVPHAAASLVRAQKHRIPLMPHQWPWQFLIRQHCGGRRRRHTSKCQVEADAGDLLGLGEKLSAGNGIDVLPVVQSD</sequence>
<keyword evidence="2" id="KW-1185">Reference proteome</keyword>